<organism evidence="5 6">
    <name type="scientific">Dryococelus australis</name>
    <dbReference type="NCBI Taxonomy" id="614101"/>
    <lineage>
        <taxon>Eukaryota</taxon>
        <taxon>Metazoa</taxon>
        <taxon>Ecdysozoa</taxon>
        <taxon>Arthropoda</taxon>
        <taxon>Hexapoda</taxon>
        <taxon>Insecta</taxon>
        <taxon>Pterygota</taxon>
        <taxon>Neoptera</taxon>
        <taxon>Polyneoptera</taxon>
        <taxon>Phasmatodea</taxon>
        <taxon>Verophasmatodea</taxon>
        <taxon>Anareolatae</taxon>
        <taxon>Phasmatidae</taxon>
        <taxon>Eurycanthinae</taxon>
        <taxon>Dryococelus</taxon>
    </lineage>
</organism>
<dbReference type="Proteomes" id="UP001159363">
    <property type="component" value="Chromosome 15"/>
</dbReference>
<evidence type="ECO:0000259" key="4">
    <source>
        <dbReference type="Pfam" id="PF04218"/>
    </source>
</evidence>
<sequence>MAKRKQNELSLSTKISILSSVFNSGKTKSDVAKEFNIPLSTLSTIVRNKDRLEEACTSGMLKWFHQMQEGNIPVSGPVNKQKADYFALQLQRITPRNNLVYKTVCGESTTVDKDVAVSWLDSVQPVESRYAPCGIFNMDKTEEKIAMAANIVRHVGSTKLRPLIGKLKYPRYFKVTACCVQRKNGNFEQKSSSAAHTAHGLQFNNVTLMFLPANTTSIMQPLDQGIIHTVKRLYRLRLKYPQPKWNVQDGMRNIVTAWDSVSADTIQNCSAKSGFGKTGGGAEEESLDLEEG</sequence>
<dbReference type="Pfam" id="PF03184">
    <property type="entry name" value="DDE_1"/>
    <property type="match status" value="1"/>
</dbReference>
<feature type="region of interest" description="Disordered" evidence="2">
    <location>
        <begin position="273"/>
        <end position="292"/>
    </location>
</feature>
<dbReference type="InterPro" id="IPR050863">
    <property type="entry name" value="CenT-Element_Derived"/>
</dbReference>
<accession>A0ABQ9G6C8</accession>
<feature type="compositionally biased region" description="Acidic residues" evidence="2">
    <location>
        <begin position="282"/>
        <end position="292"/>
    </location>
</feature>
<feature type="domain" description="DDE-1" evidence="3">
    <location>
        <begin position="193"/>
        <end position="269"/>
    </location>
</feature>
<gene>
    <name evidence="5" type="ORF">PR048_032859</name>
</gene>
<protein>
    <recommendedName>
        <fullName evidence="7">HTH psq-type domain-containing protein</fullName>
    </recommendedName>
</protein>
<dbReference type="Gene3D" id="1.10.10.60">
    <property type="entry name" value="Homeodomain-like"/>
    <property type="match status" value="1"/>
</dbReference>
<dbReference type="PANTHER" id="PTHR19303:SF73">
    <property type="entry name" value="PROTEIN PDC2"/>
    <property type="match status" value="1"/>
</dbReference>
<dbReference type="InterPro" id="IPR004875">
    <property type="entry name" value="DDE_SF_endonuclease_dom"/>
</dbReference>
<evidence type="ECO:0000256" key="2">
    <source>
        <dbReference type="SAM" id="MobiDB-lite"/>
    </source>
</evidence>
<dbReference type="InterPro" id="IPR009057">
    <property type="entry name" value="Homeodomain-like_sf"/>
</dbReference>
<dbReference type="Pfam" id="PF04218">
    <property type="entry name" value="CENP-B_N"/>
    <property type="match status" value="1"/>
</dbReference>
<dbReference type="PANTHER" id="PTHR19303">
    <property type="entry name" value="TRANSPOSON"/>
    <property type="match status" value="1"/>
</dbReference>
<dbReference type="SUPFAM" id="SSF46689">
    <property type="entry name" value="Homeodomain-like"/>
    <property type="match status" value="1"/>
</dbReference>
<dbReference type="InterPro" id="IPR007889">
    <property type="entry name" value="HTH_Psq"/>
</dbReference>
<reference evidence="5 6" key="1">
    <citation type="submission" date="2023-02" db="EMBL/GenBank/DDBJ databases">
        <title>LHISI_Scaffold_Assembly.</title>
        <authorList>
            <person name="Stuart O.P."/>
            <person name="Cleave R."/>
            <person name="Magrath M.J.L."/>
            <person name="Mikheyev A.S."/>
        </authorList>
    </citation>
    <scope>NUCLEOTIDE SEQUENCE [LARGE SCALE GENOMIC DNA]</scope>
    <source>
        <strain evidence="5">Daus_M_001</strain>
        <tissue evidence="5">Leg muscle</tissue>
    </source>
</reference>
<evidence type="ECO:0000313" key="5">
    <source>
        <dbReference type="EMBL" id="KAJ8866997.1"/>
    </source>
</evidence>
<proteinExistence type="predicted"/>
<evidence type="ECO:0008006" key="7">
    <source>
        <dbReference type="Google" id="ProtNLM"/>
    </source>
</evidence>
<evidence type="ECO:0000313" key="6">
    <source>
        <dbReference type="Proteomes" id="UP001159363"/>
    </source>
</evidence>
<name>A0ABQ9G6C8_9NEOP</name>
<keyword evidence="6" id="KW-1185">Reference proteome</keyword>
<feature type="domain" description="HTH psq-type" evidence="4">
    <location>
        <begin position="3"/>
        <end position="52"/>
    </location>
</feature>
<comment type="subcellular location">
    <subcellularLocation>
        <location evidence="1">Nucleus</location>
    </subcellularLocation>
</comment>
<evidence type="ECO:0000256" key="1">
    <source>
        <dbReference type="ARBA" id="ARBA00004123"/>
    </source>
</evidence>
<comment type="caution">
    <text evidence="5">The sequence shown here is derived from an EMBL/GenBank/DDBJ whole genome shotgun (WGS) entry which is preliminary data.</text>
</comment>
<evidence type="ECO:0000259" key="3">
    <source>
        <dbReference type="Pfam" id="PF03184"/>
    </source>
</evidence>
<dbReference type="EMBL" id="JARBHB010000016">
    <property type="protein sequence ID" value="KAJ8866997.1"/>
    <property type="molecule type" value="Genomic_DNA"/>
</dbReference>